<reference evidence="2 3" key="1">
    <citation type="submission" date="2016-02" db="EMBL/GenBank/DDBJ databases">
        <title>Species-wide whole genome sequencing reveals diversity, host range in Lonsdalea quercina.</title>
        <authorList>
            <person name="Li Y."/>
        </authorList>
    </citation>
    <scope>NUCLEOTIDE SEQUENCE [LARGE SCALE GENOMIC DNA]</scope>
    <source>
        <strain evidence="2 3">LMG 26265</strain>
    </source>
</reference>
<dbReference type="Proteomes" id="UP000194040">
    <property type="component" value="Unassembled WGS sequence"/>
</dbReference>
<dbReference type="RefSeq" id="WP_094100544.1">
    <property type="nucleotide sequence ID" value="NZ_LUTQ01000012.1"/>
</dbReference>
<accession>A0ABX3XH52</accession>
<dbReference type="EMBL" id="LUTQ01000012">
    <property type="protein sequence ID" value="OSN10881.1"/>
    <property type="molecule type" value="Genomic_DNA"/>
</dbReference>
<comment type="caution">
    <text evidence="2">The sequence shown here is derived from an EMBL/GenBank/DDBJ whole genome shotgun (WGS) entry which is preliminary data.</text>
</comment>
<proteinExistence type="predicted"/>
<keyword evidence="3" id="KW-1185">Reference proteome</keyword>
<gene>
    <name evidence="2" type="ORF">AU512_05670</name>
</gene>
<name>A0ABX3XH52_9GAMM</name>
<feature type="compositionally biased region" description="Polar residues" evidence="1">
    <location>
        <begin position="1"/>
        <end position="32"/>
    </location>
</feature>
<evidence type="ECO:0000313" key="2">
    <source>
        <dbReference type="EMBL" id="OSN10881.1"/>
    </source>
</evidence>
<sequence>MNVNGLSESAISFRSGETNATGKSSGVSTSHQPDIISDETESKTQSSVSTLARQLADAAVRSEARDASCSRDELAQKAKTLLSQITGPSYQNNRAKYDAEVPDTDDPALLERAKQATAFVNGSGSNPFKGLTRDQLSLIIYDDSGTFTANERRAASYESDEQEYAWRRLAVTKSEIEWNQGDYKQTEFFEMVLEHYDNLPSIESVQYSDEHRARLQYLVEMDFNFMTGEPEKNGNAFIDLRNNLLSNGPYGDRK</sequence>
<organism evidence="2 3">
    <name type="scientific">Lonsdalea iberica</name>
    <dbReference type="NCBI Taxonomy" id="1082703"/>
    <lineage>
        <taxon>Bacteria</taxon>
        <taxon>Pseudomonadati</taxon>
        <taxon>Pseudomonadota</taxon>
        <taxon>Gammaproteobacteria</taxon>
        <taxon>Enterobacterales</taxon>
        <taxon>Pectobacteriaceae</taxon>
        <taxon>Lonsdalea</taxon>
    </lineage>
</organism>
<evidence type="ECO:0000313" key="3">
    <source>
        <dbReference type="Proteomes" id="UP000194040"/>
    </source>
</evidence>
<evidence type="ECO:0000256" key="1">
    <source>
        <dbReference type="SAM" id="MobiDB-lite"/>
    </source>
</evidence>
<protein>
    <submittedName>
        <fullName evidence="2">Uncharacterized protein</fullName>
    </submittedName>
</protein>
<feature type="region of interest" description="Disordered" evidence="1">
    <location>
        <begin position="1"/>
        <end position="49"/>
    </location>
</feature>